<dbReference type="PRINTS" id="PR00368">
    <property type="entry name" value="FADPNR"/>
</dbReference>
<dbReference type="InterPro" id="IPR045024">
    <property type="entry name" value="NDH-2"/>
</dbReference>
<feature type="domain" description="FAD/NAD(P)-binding" evidence="9">
    <location>
        <begin position="9"/>
        <end position="326"/>
    </location>
</feature>
<dbReference type="Proteomes" id="UP000253934">
    <property type="component" value="Unassembled WGS sequence"/>
</dbReference>
<name>A0A369KNZ5_9BACT</name>
<dbReference type="Pfam" id="PF07992">
    <property type="entry name" value="Pyr_redox_2"/>
    <property type="match status" value="1"/>
</dbReference>
<sequence length="424" mass="47247">MTTKLNKIHVVIIGAGFAGINAAKKLGNKKEIEITIIDKKNYHLFQPLLYQVAMAGLSPAEITSPIRTILAKYKNINVVYAKVTDINLNGQTVLTDFKNYKYDYLIIASGSSHSYFGKNEWEDYAPGMKTIEQATEIRRRVLTAFELAERETDKNLIDKFLTFAVVGGGPTGVEITGSLCEIAHFTLNKEFKNIDPRQTKIYLIEAGQTILSSFSDKQAAVATMQLKKIGASIITGKRVEDISSDGILVNSEFIPCYTVIWAAGVQPSILGKKLNSKLDKQGRVIVEAQLNLKNYPNVFVIGDLAHCLGNKQKPLPGLAPVAIQQGCHASKNILRNIAHKPMQPFQYFDKGQMATIGRGSAIVEFAGLSLNGKIAWFAWLLVHILYLIGFKNKFFVLYQWAWSYMTYGRGARLITSRQWKNKTS</sequence>
<evidence type="ECO:0000313" key="10">
    <source>
        <dbReference type="EMBL" id="RDB36389.1"/>
    </source>
</evidence>
<keyword evidence="3" id="KW-0285">Flavoprotein</keyword>
<protein>
    <recommendedName>
        <fullName evidence="2">NADH:ubiquinone reductase (non-electrogenic)</fullName>
        <ecNumber evidence="2">1.6.5.9</ecNumber>
    </recommendedName>
</protein>
<feature type="transmembrane region" description="Helical" evidence="8">
    <location>
        <begin position="374"/>
        <end position="390"/>
    </location>
</feature>
<dbReference type="PANTHER" id="PTHR43706:SF47">
    <property type="entry name" value="EXTERNAL NADH-UBIQUINONE OXIDOREDUCTASE 1, MITOCHONDRIAL-RELATED"/>
    <property type="match status" value="1"/>
</dbReference>
<comment type="similarity">
    <text evidence="1">Belongs to the NADH dehydrogenase family.</text>
</comment>
<evidence type="ECO:0000256" key="6">
    <source>
        <dbReference type="ARBA" id="ARBA00023027"/>
    </source>
</evidence>
<evidence type="ECO:0000313" key="11">
    <source>
        <dbReference type="Proteomes" id="UP000253934"/>
    </source>
</evidence>
<keyword evidence="5" id="KW-0560">Oxidoreductase</keyword>
<dbReference type="PANTHER" id="PTHR43706">
    <property type="entry name" value="NADH DEHYDROGENASE"/>
    <property type="match status" value="1"/>
</dbReference>
<dbReference type="InterPro" id="IPR036188">
    <property type="entry name" value="FAD/NAD-bd_sf"/>
</dbReference>
<dbReference type="EMBL" id="QOVW01000061">
    <property type="protein sequence ID" value="RDB36389.1"/>
    <property type="molecule type" value="Genomic_DNA"/>
</dbReference>
<evidence type="ECO:0000256" key="1">
    <source>
        <dbReference type="ARBA" id="ARBA00005272"/>
    </source>
</evidence>
<keyword evidence="8" id="KW-0472">Membrane</keyword>
<accession>A0A369KNZ5</accession>
<evidence type="ECO:0000256" key="4">
    <source>
        <dbReference type="ARBA" id="ARBA00022827"/>
    </source>
</evidence>
<keyword evidence="8" id="KW-1133">Transmembrane helix</keyword>
<keyword evidence="11" id="KW-1185">Reference proteome</keyword>
<keyword evidence="4" id="KW-0274">FAD</keyword>
<reference evidence="10" key="1">
    <citation type="submission" date="2018-04" db="EMBL/GenBank/DDBJ databases">
        <title>Draft genome sequence of the Candidatus Spirobacillus cienkowskii, a pathogen of freshwater Daphnia species, reconstructed from hemolymph metagenomic reads.</title>
        <authorList>
            <person name="Bresciani L."/>
            <person name="Lemos L.N."/>
            <person name="Wale N."/>
            <person name="Lin J.Y."/>
            <person name="Fernandes G.R."/>
            <person name="Duffy M.A."/>
            <person name="Rodrigues J.M."/>
        </authorList>
    </citation>
    <scope>NUCLEOTIDE SEQUENCE [LARGE SCALE GENOMIC DNA]</scope>
    <source>
        <strain evidence="10">Binning01</strain>
    </source>
</reference>
<evidence type="ECO:0000256" key="8">
    <source>
        <dbReference type="SAM" id="Phobius"/>
    </source>
</evidence>
<dbReference type="PRINTS" id="PR00411">
    <property type="entry name" value="PNDRDTASEI"/>
</dbReference>
<evidence type="ECO:0000256" key="7">
    <source>
        <dbReference type="ARBA" id="ARBA00047599"/>
    </source>
</evidence>
<evidence type="ECO:0000256" key="2">
    <source>
        <dbReference type="ARBA" id="ARBA00012637"/>
    </source>
</evidence>
<comment type="caution">
    <text evidence="10">The sequence shown here is derived from an EMBL/GenBank/DDBJ whole genome shotgun (WGS) entry which is preliminary data.</text>
</comment>
<evidence type="ECO:0000256" key="5">
    <source>
        <dbReference type="ARBA" id="ARBA00023002"/>
    </source>
</evidence>
<dbReference type="AlphaFoldDB" id="A0A369KNZ5"/>
<organism evidence="10 11">
    <name type="scientific">Spirobacillus cienkowskii</name>
    <dbReference type="NCBI Taxonomy" id="495820"/>
    <lineage>
        <taxon>Bacteria</taxon>
        <taxon>Pseudomonadati</taxon>
        <taxon>Bdellovibrionota</taxon>
        <taxon>Oligoflexia</taxon>
        <taxon>Silvanigrellales</taxon>
        <taxon>Spirobacillus</taxon>
    </lineage>
</organism>
<dbReference type="GO" id="GO:0050136">
    <property type="term" value="F:NADH dehydrogenase (quinone) (non-electrogenic) activity"/>
    <property type="evidence" value="ECO:0007669"/>
    <property type="project" value="UniProtKB-EC"/>
</dbReference>
<dbReference type="Gene3D" id="3.50.50.100">
    <property type="match status" value="1"/>
</dbReference>
<comment type="catalytic activity">
    <reaction evidence="7">
        <text>a quinone + NADH + H(+) = a quinol + NAD(+)</text>
        <dbReference type="Rhea" id="RHEA:46160"/>
        <dbReference type="ChEBI" id="CHEBI:15378"/>
        <dbReference type="ChEBI" id="CHEBI:24646"/>
        <dbReference type="ChEBI" id="CHEBI:57540"/>
        <dbReference type="ChEBI" id="CHEBI:57945"/>
        <dbReference type="ChEBI" id="CHEBI:132124"/>
        <dbReference type="EC" id="1.6.5.9"/>
    </reaction>
</comment>
<dbReference type="EC" id="1.6.5.9" evidence="2"/>
<evidence type="ECO:0000256" key="3">
    <source>
        <dbReference type="ARBA" id="ARBA00022630"/>
    </source>
</evidence>
<keyword evidence="6" id="KW-0520">NAD</keyword>
<gene>
    <name evidence="10" type="ORF">DCC88_05150</name>
</gene>
<dbReference type="SUPFAM" id="SSF51905">
    <property type="entry name" value="FAD/NAD(P)-binding domain"/>
    <property type="match status" value="2"/>
</dbReference>
<dbReference type="InterPro" id="IPR023753">
    <property type="entry name" value="FAD/NAD-binding_dom"/>
</dbReference>
<keyword evidence="8" id="KW-0812">Transmembrane</keyword>
<proteinExistence type="inferred from homology"/>
<evidence type="ECO:0000259" key="9">
    <source>
        <dbReference type="Pfam" id="PF07992"/>
    </source>
</evidence>